<dbReference type="InterPro" id="IPR003695">
    <property type="entry name" value="Ppx_GppA_N"/>
</dbReference>
<gene>
    <name evidence="13" type="primary">aroB</name>
    <name evidence="17" type="ORF">C095_06400</name>
</gene>
<dbReference type="GO" id="GO:0009073">
    <property type="term" value="P:aromatic amino acid family biosynthetic process"/>
    <property type="evidence" value="ECO:0007669"/>
    <property type="project" value="UniProtKB-KW"/>
</dbReference>
<name>A0A017H605_9FUSO</name>
<evidence type="ECO:0000259" key="16">
    <source>
        <dbReference type="Pfam" id="PF24621"/>
    </source>
</evidence>
<dbReference type="InterPro" id="IPR050071">
    <property type="entry name" value="Dehydroquinate_synthase"/>
</dbReference>
<dbReference type="HAMAP" id="MF_00110">
    <property type="entry name" value="DHQ_synthase"/>
    <property type="match status" value="1"/>
</dbReference>
<dbReference type="Gene3D" id="3.30.420.40">
    <property type="match status" value="1"/>
</dbReference>
<evidence type="ECO:0000256" key="10">
    <source>
        <dbReference type="ARBA" id="ARBA00023027"/>
    </source>
</evidence>
<keyword evidence="9 13" id="KW-0862">Zinc</keyword>
<feature type="binding site" evidence="13">
    <location>
        <position position="261"/>
    </location>
    <ligand>
        <name>Zn(2+)</name>
        <dbReference type="ChEBI" id="CHEBI:29105"/>
    </ligand>
</feature>
<dbReference type="EC" id="4.2.3.4" evidence="5 13"/>
<comment type="cofactor">
    <cofactor evidence="3">
        <name>Zn(2+)</name>
        <dbReference type="ChEBI" id="CHEBI:29105"/>
    </cofactor>
</comment>
<keyword evidence="10 13" id="KW-0520">NAD</keyword>
<comment type="subcellular location">
    <subcellularLocation>
        <location evidence="13">Cytoplasm</location>
    </subcellularLocation>
</comment>
<dbReference type="InterPro" id="IPR043129">
    <property type="entry name" value="ATPase_NBD"/>
</dbReference>
<reference evidence="17 18" key="1">
    <citation type="submission" date="2013-08" db="EMBL/GenBank/DDBJ databases">
        <title>An opportunistic ruminal bacterium that causes liver abscesses in cattle.</title>
        <authorList>
            <person name="Benahmed F.H."/>
            <person name="Rasmussen M."/>
            <person name="Harbottle H."/>
            <person name="Soppet D."/>
            <person name="Nagaraja T.G."/>
            <person name="Davidson M."/>
        </authorList>
    </citation>
    <scope>NUCLEOTIDE SEQUENCE [LARGE SCALE GENOMIC DNA]</scope>
    <source>
        <strain evidence="17 18">B35</strain>
    </source>
</reference>
<keyword evidence="7 13" id="KW-0479">Metal-binding</keyword>
<dbReference type="Gene3D" id="3.30.420.150">
    <property type="entry name" value="Exopolyphosphatase. Domain 2"/>
    <property type="match status" value="1"/>
</dbReference>
<keyword evidence="12 13" id="KW-0456">Lyase</keyword>
<dbReference type="RefSeq" id="WP_039121911.1">
    <property type="nucleotide sequence ID" value="NZ_AOJP01000003.1"/>
</dbReference>
<accession>A0A017H605</accession>
<comment type="similarity">
    <text evidence="13">Belongs to the sugar phosphate cyclases superfamily. Dehydroquinate synthase family.</text>
</comment>
<feature type="binding site" evidence="13">
    <location>
        <begin position="125"/>
        <end position="126"/>
    </location>
    <ligand>
        <name>NAD(+)</name>
        <dbReference type="ChEBI" id="CHEBI:57540"/>
    </ligand>
</feature>
<comment type="caution">
    <text evidence="17">The sequence shown here is derived from an EMBL/GenBank/DDBJ whole genome shotgun (WGS) entry which is preliminary data.</text>
</comment>
<feature type="domain" description="3-dehydroquinate synthase C-terminal" evidence="16">
    <location>
        <begin position="177"/>
        <end position="321"/>
    </location>
</feature>
<evidence type="ECO:0000256" key="6">
    <source>
        <dbReference type="ARBA" id="ARBA00022605"/>
    </source>
</evidence>
<dbReference type="InterPro" id="IPR016037">
    <property type="entry name" value="DHQ_synth_AroB"/>
</dbReference>
<evidence type="ECO:0000313" key="18">
    <source>
        <dbReference type="Proteomes" id="UP000031184"/>
    </source>
</evidence>
<dbReference type="PANTHER" id="PTHR43622">
    <property type="entry name" value="3-DEHYDROQUINATE SYNTHASE"/>
    <property type="match status" value="1"/>
</dbReference>
<dbReference type="InterPro" id="IPR030960">
    <property type="entry name" value="DHQS/DOIS_N"/>
</dbReference>
<evidence type="ECO:0000256" key="13">
    <source>
        <dbReference type="HAMAP-Rule" id="MF_00110"/>
    </source>
</evidence>
<dbReference type="NCBIfam" id="TIGR01357">
    <property type="entry name" value="aroB"/>
    <property type="match status" value="1"/>
</dbReference>
<dbReference type="SUPFAM" id="SSF56796">
    <property type="entry name" value="Dehydroquinate synthase-like"/>
    <property type="match status" value="1"/>
</dbReference>
<evidence type="ECO:0000256" key="8">
    <source>
        <dbReference type="ARBA" id="ARBA00022741"/>
    </source>
</evidence>
<keyword evidence="8 13" id="KW-0547">Nucleotide-binding</keyword>
<dbReference type="EMBL" id="AUZI01000016">
    <property type="protein sequence ID" value="KID49056.1"/>
    <property type="molecule type" value="Genomic_DNA"/>
</dbReference>
<dbReference type="GO" id="GO:0046872">
    <property type="term" value="F:metal ion binding"/>
    <property type="evidence" value="ECO:0007669"/>
    <property type="project" value="UniProtKB-KW"/>
</dbReference>
<evidence type="ECO:0000256" key="3">
    <source>
        <dbReference type="ARBA" id="ARBA00001947"/>
    </source>
</evidence>
<keyword evidence="13" id="KW-0963">Cytoplasm</keyword>
<organism evidence="17 18">
    <name type="scientific">Fusobacterium necrophorum subsp. funduliforme B35</name>
    <dbReference type="NCBI Taxonomy" id="1226633"/>
    <lineage>
        <taxon>Bacteria</taxon>
        <taxon>Fusobacteriati</taxon>
        <taxon>Fusobacteriota</taxon>
        <taxon>Fusobacteriia</taxon>
        <taxon>Fusobacteriales</taxon>
        <taxon>Fusobacteriaceae</taxon>
        <taxon>Fusobacterium</taxon>
    </lineage>
</organism>
<dbReference type="Pfam" id="PF01761">
    <property type="entry name" value="DHQ_synthase"/>
    <property type="match status" value="1"/>
</dbReference>
<dbReference type="SUPFAM" id="SSF53067">
    <property type="entry name" value="Actin-like ATPase domain"/>
    <property type="match status" value="2"/>
</dbReference>
<comment type="cofactor">
    <cofactor evidence="13">
        <name>Co(2+)</name>
        <dbReference type="ChEBI" id="CHEBI:48828"/>
    </cofactor>
    <cofactor evidence="13">
        <name>Zn(2+)</name>
        <dbReference type="ChEBI" id="CHEBI:29105"/>
    </cofactor>
    <text evidence="13">Binds 1 divalent metal cation per subunit. Can use either Co(2+) or Zn(2+).</text>
</comment>
<dbReference type="Gene3D" id="3.40.50.1970">
    <property type="match status" value="1"/>
</dbReference>
<evidence type="ECO:0000256" key="7">
    <source>
        <dbReference type="ARBA" id="ARBA00022723"/>
    </source>
</evidence>
<evidence type="ECO:0000259" key="14">
    <source>
        <dbReference type="Pfam" id="PF01761"/>
    </source>
</evidence>
<dbReference type="UniPathway" id="UPA00053">
    <property type="reaction ID" value="UER00085"/>
</dbReference>
<keyword evidence="13" id="KW-0170">Cobalt</keyword>
<dbReference type="OrthoDB" id="9806583at2"/>
<evidence type="ECO:0000256" key="4">
    <source>
        <dbReference type="ARBA" id="ARBA00004661"/>
    </source>
</evidence>
<feature type="binding site" evidence="13">
    <location>
        <begin position="67"/>
        <end position="72"/>
    </location>
    <ligand>
        <name>NAD(+)</name>
        <dbReference type="ChEBI" id="CHEBI:57540"/>
    </ligand>
</feature>
<protein>
    <recommendedName>
        <fullName evidence="5 13">3-dehydroquinate synthase</fullName>
        <shortName evidence="13">DHQS</shortName>
        <ecNumber evidence="5 13">4.2.3.4</ecNumber>
    </recommendedName>
</protein>
<feature type="domain" description="Ppx/GppA phosphatase N-terminal" evidence="15">
    <location>
        <begin position="384"/>
        <end position="650"/>
    </location>
</feature>
<dbReference type="CDD" id="cd24054">
    <property type="entry name" value="ASKHA_NBD_AaPPX-GppA_MtPPX2-like"/>
    <property type="match status" value="1"/>
</dbReference>
<feature type="binding site" evidence="13">
    <location>
        <position position="244"/>
    </location>
    <ligand>
        <name>Zn(2+)</name>
        <dbReference type="ChEBI" id="CHEBI:29105"/>
    </ligand>
</feature>
<comment type="cofactor">
    <cofactor evidence="2 13">
        <name>NAD(+)</name>
        <dbReference type="ChEBI" id="CHEBI:57540"/>
    </cofactor>
</comment>
<dbReference type="Proteomes" id="UP000031184">
    <property type="component" value="Unassembled WGS sequence"/>
</dbReference>
<dbReference type="InterPro" id="IPR056179">
    <property type="entry name" value="DHQS_C"/>
</dbReference>
<comment type="catalytic activity">
    <reaction evidence="1 13">
        <text>7-phospho-2-dehydro-3-deoxy-D-arabino-heptonate = 3-dehydroquinate + phosphate</text>
        <dbReference type="Rhea" id="RHEA:21968"/>
        <dbReference type="ChEBI" id="CHEBI:32364"/>
        <dbReference type="ChEBI" id="CHEBI:43474"/>
        <dbReference type="ChEBI" id="CHEBI:58394"/>
        <dbReference type="EC" id="4.2.3.4"/>
    </reaction>
</comment>
<comment type="function">
    <text evidence="13">Catalyzes the conversion of 3-deoxy-D-arabino-heptulosonate 7-phosphate (DAHP) to dehydroquinate (DHQ).</text>
</comment>
<dbReference type="CDD" id="cd08195">
    <property type="entry name" value="DHQS"/>
    <property type="match status" value="1"/>
</dbReference>
<feature type="binding site" evidence="13">
    <location>
        <position position="147"/>
    </location>
    <ligand>
        <name>NAD(+)</name>
        <dbReference type="ChEBI" id="CHEBI:57540"/>
    </ligand>
</feature>
<proteinExistence type="inferred from homology"/>
<keyword evidence="6 13" id="KW-0028">Amino-acid biosynthesis</keyword>
<dbReference type="PANTHER" id="PTHR43622:SF7">
    <property type="entry name" value="3-DEHYDROQUINATE SYNTHASE, CHLOROPLASTIC"/>
    <property type="match status" value="1"/>
</dbReference>
<evidence type="ECO:0000256" key="12">
    <source>
        <dbReference type="ARBA" id="ARBA00023239"/>
    </source>
</evidence>
<evidence type="ECO:0000256" key="1">
    <source>
        <dbReference type="ARBA" id="ARBA00001393"/>
    </source>
</evidence>
<sequence>MKEILIHTKTDDYPILIGSHFLHKVHSFTKKYDKLLFLSNDTLFSYYGDWYQQNIASEKTEYFLLPDGEEYKTLDSVQKIYDFMIEKHFSRKSCILCFGGGVICDIGGFVAASFMRGIDFIQLPTSLLAQVDASIGGKVAVNHSGGKNLIGFFYNPKAVLIDVSFLDTLEETQFQSGMAEVIKHSILSCDEKYSDFLYRNYEAIQEKEEDTLISLVEQSCRIKQYYVEKDMKEQGIRAFLNFGHTYAHALESLFQYKNISHGEAVAKGCLLDLYVSYRQGFLTKEYFEKIKRIFHLYSIDSTPILFPFKALWEAMKQDKKNAFSKINSIYLKKREEEKNFTVQEIHKQFTEEYLTQQPHNEVKAVIDIGTNSCRLYIAERQADTHQIIRHLHQEVQIVQLGEGVNQTKRLQKHAMDRTINCLKNYANTIRDYACSSLYCFATSATRDAENRDFFIQKVFQETGIQIHCISGETEAEYNFRGVSLAVLEQILIIDIGGGSTEFTLGKNASIFFSKSINIGAVRATELFFPNQNYSSEAITQCKKWILEQLDSLNPLRKENFKVIGVAGTATTQISVAKEMKQYRRELVHLSTLSIEQLEKNLMLFLSKSLEERQKIVGLEAKRANVIIAGTIILQTILSYLERDSMTISEYDNLMGAMIL</sequence>
<keyword evidence="11 13" id="KW-0057">Aromatic amino acid biosynthesis</keyword>
<dbReference type="FunFam" id="3.40.50.1970:FF:000007">
    <property type="entry name" value="Pentafunctional AROM polypeptide"/>
    <property type="match status" value="1"/>
</dbReference>
<evidence type="ECO:0000256" key="5">
    <source>
        <dbReference type="ARBA" id="ARBA00013031"/>
    </source>
</evidence>
<dbReference type="Pfam" id="PF02541">
    <property type="entry name" value="Ppx-GppA"/>
    <property type="match status" value="1"/>
</dbReference>
<dbReference type="GO" id="GO:0009423">
    <property type="term" value="P:chorismate biosynthetic process"/>
    <property type="evidence" value="ECO:0007669"/>
    <property type="project" value="UniProtKB-UniRule"/>
</dbReference>
<dbReference type="GO" id="GO:0003856">
    <property type="term" value="F:3-dehydroquinate synthase activity"/>
    <property type="evidence" value="ECO:0007669"/>
    <property type="project" value="UniProtKB-UniRule"/>
</dbReference>
<feature type="binding site" evidence="13">
    <location>
        <begin position="165"/>
        <end position="168"/>
    </location>
    <ligand>
        <name>NAD(+)</name>
        <dbReference type="ChEBI" id="CHEBI:57540"/>
    </ligand>
</feature>
<evidence type="ECO:0000259" key="15">
    <source>
        <dbReference type="Pfam" id="PF02541"/>
    </source>
</evidence>
<evidence type="ECO:0000256" key="9">
    <source>
        <dbReference type="ARBA" id="ARBA00022833"/>
    </source>
</evidence>
<dbReference type="GO" id="GO:0008652">
    <property type="term" value="P:amino acid biosynthetic process"/>
    <property type="evidence" value="ECO:0007669"/>
    <property type="project" value="UniProtKB-KW"/>
</dbReference>
<evidence type="ECO:0000313" key="17">
    <source>
        <dbReference type="EMBL" id="KID49056.1"/>
    </source>
</evidence>
<evidence type="ECO:0000256" key="11">
    <source>
        <dbReference type="ARBA" id="ARBA00023141"/>
    </source>
</evidence>
<dbReference type="AlphaFoldDB" id="A0A017H605"/>
<comment type="pathway">
    <text evidence="4 13">Metabolic intermediate biosynthesis; chorismate biosynthesis; chorismate from D-erythrose 4-phosphate and phosphoenolpyruvate: step 2/7.</text>
</comment>
<dbReference type="PATRIC" id="fig|1226633.4.peg.1284"/>
<feature type="domain" description="3-dehydroquinate synthase N-terminal" evidence="14">
    <location>
        <begin position="64"/>
        <end position="175"/>
    </location>
</feature>
<feature type="binding site" evidence="13">
    <location>
        <position position="138"/>
    </location>
    <ligand>
        <name>NAD(+)</name>
        <dbReference type="ChEBI" id="CHEBI:57540"/>
    </ligand>
</feature>
<feature type="binding site" evidence="13">
    <location>
        <position position="180"/>
    </location>
    <ligand>
        <name>Zn(2+)</name>
        <dbReference type="ChEBI" id="CHEBI:29105"/>
    </ligand>
</feature>
<feature type="binding site" evidence="13">
    <location>
        <begin position="101"/>
        <end position="105"/>
    </location>
    <ligand>
        <name>NAD(+)</name>
        <dbReference type="ChEBI" id="CHEBI:57540"/>
    </ligand>
</feature>
<evidence type="ECO:0000256" key="2">
    <source>
        <dbReference type="ARBA" id="ARBA00001911"/>
    </source>
</evidence>
<dbReference type="GO" id="GO:0005737">
    <property type="term" value="C:cytoplasm"/>
    <property type="evidence" value="ECO:0007669"/>
    <property type="project" value="UniProtKB-SubCell"/>
</dbReference>
<dbReference type="Pfam" id="PF24621">
    <property type="entry name" value="DHQS_C"/>
    <property type="match status" value="1"/>
</dbReference>
<dbReference type="Gene3D" id="1.20.1090.10">
    <property type="entry name" value="Dehydroquinate synthase-like - alpha domain"/>
    <property type="match status" value="1"/>
</dbReference>
<dbReference type="GO" id="GO:0000166">
    <property type="term" value="F:nucleotide binding"/>
    <property type="evidence" value="ECO:0007669"/>
    <property type="project" value="UniProtKB-KW"/>
</dbReference>